<dbReference type="AlphaFoldDB" id="A0A2V3IK55"/>
<dbReference type="EMBL" id="NBIV01000164">
    <property type="protein sequence ID" value="PXF42428.1"/>
    <property type="molecule type" value="Genomic_DNA"/>
</dbReference>
<dbReference type="SUPFAM" id="SSF54160">
    <property type="entry name" value="Chromo domain-like"/>
    <property type="match status" value="1"/>
</dbReference>
<organism evidence="2 3">
    <name type="scientific">Gracilariopsis chorda</name>
    <dbReference type="NCBI Taxonomy" id="448386"/>
    <lineage>
        <taxon>Eukaryota</taxon>
        <taxon>Rhodophyta</taxon>
        <taxon>Florideophyceae</taxon>
        <taxon>Rhodymeniophycidae</taxon>
        <taxon>Gracilariales</taxon>
        <taxon>Gracilariaceae</taxon>
        <taxon>Gracilariopsis</taxon>
    </lineage>
</organism>
<dbReference type="Gene3D" id="2.40.50.40">
    <property type="match status" value="1"/>
</dbReference>
<keyword evidence="3" id="KW-1185">Reference proteome</keyword>
<comment type="caution">
    <text evidence="2">The sequence shown here is derived from an EMBL/GenBank/DDBJ whole genome shotgun (WGS) entry which is preliminary data.</text>
</comment>
<dbReference type="Proteomes" id="UP000247409">
    <property type="component" value="Unassembled WGS sequence"/>
</dbReference>
<proteinExistence type="predicted"/>
<accession>A0A2V3IK55</accession>
<dbReference type="Pfam" id="PF24626">
    <property type="entry name" value="SH3_Tf2-1"/>
    <property type="match status" value="1"/>
</dbReference>
<evidence type="ECO:0000259" key="1">
    <source>
        <dbReference type="Pfam" id="PF24626"/>
    </source>
</evidence>
<dbReference type="InterPro" id="IPR016197">
    <property type="entry name" value="Chromo-like_dom_sf"/>
</dbReference>
<sequence>MKYRVPKYDFGGKVWLNRSLFKDAYAKSQESDKLNARRFGPFQIVKLIGKNALKLELPDHIKIHPIVHVSHTIPHKKQTTDIAASVQPRPEPIQTEEGEEYEVAAILKHKKRGKEFQFLTLMEGAPNHDSEWLSKKSFVDKDGTVTGVWQEYIRQAGILPQYH</sequence>
<dbReference type="OrthoDB" id="913535at2759"/>
<evidence type="ECO:0000313" key="3">
    <source>
        <dbReference type="Proteomes" id="UP000247409"/>
    </source>
</evidence>
<protein>
    <recommendedName>
        <fullName evidence="1">Tf2-1-like SH3-like domain-containing protein</fullName>
    </recommendedName>
</protein>
<name>A0A2V3IK55_9FLOR</name>
<reference evidence="2 3" key="1">
    <citation type="journal article" date="2018" name="Mol. Biol. Evol.">
        <title>Analysis of the draft genome of the red seaweed Gracilariopsis chorda provides insights into genome size evolution in Rhodophyta.</title>
        <authorList>
            <person name="Lee J."/>
            <person name="Yang E.C."/>
            <person name="Graf L."/>
            <person name="Yang J.H."/>
            <person name="Qiu H."/>
            <person name="Zel Zion U."/>
            <person name="Chan C.X."/>
            <person name="Stephens T.G."/>
            <person name="Weber A.P.M."/>
            <person name="Boo G.H."/>
            <person name="Boo S.M."/>
            <person name="Kim K.M."/>
            <person name="Shin Y."/>
            <person name="Jung M."/>
            <person name="Lee S.J."/>
            <person name="Yim H.S."/>
            <person name="Lee J.H."/>
            <person name="Bhattacharya D."/>
            <person name="Yoon H.S."/>
        </authorList>
    </citation>
    <scope>NUCLEOTIDE SEQUENCE [LARGE SCALE GENOMIC DNA]</scope>
    <source>
        <strain evidence="2 3">SKKU-2015</strain>
        <tissue evidence="2">Whole body</tissue>
    </source>
</reference>
<feature type="domain" description="Tf2-1-like SH3-like" evidence="1">
    <location>
        <begin position="11"/>
        <end position="71"/>
    </location>
</feature>
<gene>
    <name evidence="2" type="ORF">BWQ96_07839</name>
</gene>
<evidence type="ECO:0000313" key="2">
    <source>
        <dbReference type="EMBL" id="PXF42428.1"/>
    </source>
</evidence>
<dbReference type="STRING" id="448386.A0A2V3IK55"/>
<dbReference type="InterPro" id="IPR056924">
    <property type="entry name" value="SH3_Tf2-1"/>
</dbReference>